<keyword evidence="8" id="KW-0472">Membrane</keyword>
<dbReference type="PROSITE" id="PS50109">
    <property type="entry name" value="HIS_KIN"/>
    <property type="match status" value="1"/>
</dbReference>
<dbReference type="RefSeq" id="WP_011590587.1">
    <property type="nucleotide sequence ID" value="NC_008261.1"/>
</dbReference>
<dbReference type="InterPro" id="IPR050351">
    <property type="entry name" value="BphY/WalK/GraS-like"/>
</dbReference>
<evidence type="ECO:0000313" key="11">
    <source>
        <dbReference type="Proteomes" id="UP000001823"/>
    </source>
</evidence>
<dbReference type="AlphaFoldDB" id="A0A0H2YQI2"/>
<dbReference type="Pfam" id="PF02518">
    <property type="entry name" value="HATPase_c"/>
    <property type="match status" value="1"/>
</dbReference>
<dbReference type="InterPro" id="IPR005467">
    <property type="entry name" value="His_kinase_dom"/>
</dbReference>
<keyword evidence="4" id="KW-0597">Phosphoprotein</keyword>
<dbReference type="InterPro" id="IPR003661">
    <property type="entry name" value="HisK_dim/P_dom"/>
</dbReference>
<dbReference type="GO" id="GO:0004721">
    <property type="term" value="F:phosphoprotein phosphatase activity"/>
    <property type="evidence" value="ECO:0007669"/>
    <property type="project" value="TreeGrafter"/>
</dbReference>
<keyword evidence="7" id="KW-0902">Two-component regulatory system</keyword>
<dbReference type="InterPro" id="IPR003594">
    <property type="entry name" value="HATPase_dom"/>
</dbReference>
<proteinExistence type="predicted"/>
<keyword evidence="5" id="KW-0808">Transferase</keyword>
<dbReference type="Proteomes" id="UP000001823">
    <property type="component" value="Chromosome"/>
</dbReference>
<dbReference type="InterPro" id="IPR036097">
    <property type="entry name" value="HisK_dim/P_sf"/>
</dbReference>
<dbReference type="GO" id="GO:0005886">
    <property type="term" value="C:plasma membrane"/>
    <property type="evidence" value="ECO:0007669"/>
    <property type="project" value="TreeGrafter"/>
</dbReference>
<evidence type="ECO:0000259" key="9">
    <source>
        <dbReference type="PROSITE" id="PS50109"/>
    </source>
</evidence>
<feature type="transmembrane region" description="Helical" evidence="8">
    <location>
        <begin position="12"/>
        <end position="37"/>
    </location>
</feature>
<evidence type="ECO:0000256" key="8">
    <source>
        <dbReference type="SAM" id="Phobius"/>
    </source>
</evidence>
<feature type="domain" description="Histidine kinase" evidence="9">
    <location>
        <begin position="200"/>
        <end position="417"/>
    </location>
</feature>
<dbReference type="KEGG" id="cpf:CPF_1140"/>
<dbReference type="PaxDb" id="195103-CPF_1140"/>
<keyword evidence="11" id="KW-1185">Reference proteome</keyword>
<accession>A0A0H2YQI2</accession>
<comment type="subcellular location">
    <subcellularLocation>
        <location evidence="2">Membrane</location>
    </subcellularLocation>
</comment>
<evidence type="ECO:0000256" key="5">
    <source>
        <dbReference type="ARBA" id="ARBA00022679"/>
    </source>
</evidence>
<dbReference type="EC" id="2.7.13.3" evidence="3"/>
<dbReference type="SMART" id="SM00388">
    <property type="entry name" value="HisKA"/>
    <property type="match status" value="1"/>
</dbReference>
<dbReference type="Gene3D" id="1.10.287.130">
    <property type="match status" value="1"/>
</dbReference>
<evidence type="ECO:0000256" key="3">
    <source>
        <dbReference type="ARBA" id="ARBA00012438"/>
    </source>
</evidence>
<dbReference type="Gene3D" id="3.30.565.10">
    <property type="entry name" value="Histidine kinase-like ATPase, C-terminal domain"/>
    <property type="match status" value="1"/>
</dbReference>
<evidence type="ECO:0000256" key="1">
    <source>
        <dbReference type="ARBA" id="ARBA00000085"/>
    </source>
</evidence>
<feature type="transmembrane region" description="Helical" evidence="8">
    <location>
        <begin position="157"/>
        <end position="179"/>
    </location>
</feature>
<evidence type="ECO:0000256" key="7">
    <source>
        <dbReference type="ARBA" id="ARBA00023012"/>
    </source>
</evidence>
<sequence>MKRKDIFFKTKRSVTLISAGIVFFCLLIFAIITTTLYTSRVFVNVDNSLLQEKEKVQKVLIPNPQDRQFFEIGKNVLPPTPPNIIAILYRGDRVLSMNPNPYFDEDNLPDLGEESKSKVEQITFKGYKFRGVTISSRDIRVQLLMNIDSEVQSINQLIKTIIMALVILIGIALVLSYILSSKVIKPIKKAYDKQVFFVQDASHEMKTPLAVIKGKLELLANSWDDKIEDHFEHISKMMSEVRDLEKLNSDLLLLSKEDIDNSVNIVSFELEEFIEDLSEFYVDLAEVQEKNFIVNRPLTPVIVKWDYSKVKRMLIILLENAFKYTEEGGKISLSFEEVNKNIKIIVCDNGIGIKEEDIGRIFDRFFRSADVRGKNIKGSGIGLSLLKSIGKTLGTDIKLYSKYGIGTKFEITIPKILN</sequence>
<dbReference type="STRING" id="195103.CPF_1140"/>
<organism evidence="10 11">
    <name type="scientific">Clostridium perfringens (strain ATCC 13124 / DSM 756 / JCM 1290 / NCIMB 6125 / NCTC 8237 / Type A)</name>
    <dbReference type="NCBI Taxonomy" id="195103"/>
    <lineage>
        <taxon>Bacteria</taxon>
        <taxon>Bacillati</taxon>
        <taxon>Bacillota</taxon>
        <taxon>Clostridia</taxon>
        <taxon>Eubacteriales</taxon>
        <taxon>Clostridiaceae</taxon>
        <taxon>Clostridium</taxon>
    </lineage>
</organism>
<name>A0A0H2YQI2_CLOP1</name>
<evidence type="ECO:0000256" key="4">
    <source>
        <dbReference type="ARBA" id="ARBA00022553"/>
    </source>
</evidence>
<evidence type="ECO:0000256" key="2">
    <source>
        <dbReference type="ARBA" id="ARBA00004370"/>
    </source>
</evidence>
<keyword evidence="8" id="KW-1133">Transmembrane helix</keyword>
<gene>
    <name evidence="10" type="ordered locus">CPF_1140</name>
</gene>
<dbReference type="PRINTS" id="PR00344">
    <property type="entry name" value="BCTRLSENSOR"/>
</dbReference>
<keyword evidence="8" id="KW-0812">Transmembrane</keyword>
<dbReference type="GO" id="GO:0000155">
    <property type="term" value="F:phosphorelay sensor kinase activity"/>
    <property type="evidence" value="ECO:0007669"/>
    <property type="project" value="InterPro"/>
</dbReference>
<dbReference type="InterPro" id="IPR004358">
    <property type="entry name" value="Sig_transdc_His_kin-like_C"/>
</dbReference>
<dbReference type="GO" id="GO:0016036">
    <property type="term" value="P:cellular response to phosphate starvation"/>
    <property type="evidence" value="ECO:0007669"/>
    <property type="project" value="TreeGrafter"/>
</dbReference>
<keyword evidence="6 10" id="KW-0418">Kinase</keyword>
<dbReference type="InterPro" id="IPR036890">
    <property type="entry name" value="HATPase_C_sf"/>
</dbReference>
<reference evidence="10 11" key="1">
    <citation type="journal article" date="2006" name="Genome Res.">
        <title>Skewed genomic variability in strains of the toxigenic bacterial pathogen, Clostridium perfringens.</title>
        <authorList>
            <person name="Myers G.S."/>
            <person name="Rasko D.A."/>
            <person name="Cheung J.K."/>
            <person name="Ravel J."/>
            <person name="Seshadri R."/>
            <person name="Deboy R.T."/>
            <person name="Ren Q."/>
            <person name="Varga J."/>
            <person name="Awad M.M."/>
            <person name="Brinkac L.M."/>
            <person name="Daugherty S.C."/>
            <person name="Haft D.H."/>
            <person name="Dodson R.J."/>
            <person name="Madupu R."/>
            <person name="Nelson W.C."/>
            <person name="Rosovitz M.J."/>
            <person name="Sullivan S.A."/>
            <person name="Khouri H."/>
            <person name="Dimitrov G.I."/>
            <person name="Watkins K.L."/>
            <person name="Mulligan S."/>
            <person name="Benton J."/>
            <person name="Radune D."/>
            <person name="Fisher D.J."/>
            <person name="Atkins H.S."/>
            <person name="Hiscox T."/>
            <person name="Jost B.H."/>
            <person name="Billington S.J."/>
            <person name="Songer J.G."/>
            <person name="McClane B.A."/>
            <person name="Titball R.W."/>
            <person name="Rood J.I."/>
            <person name="Melville S.B."/>
            <person name="Paulsen I.T."/>
        </authorList>
    </citation>
    <scope>NUCLEOTIDE SEQUENCE [LARGE SCALE GENOMIC DNA]</scope>
    <source>
        <strain evidence="11">ATCC 13124 / DSM 756 / JCM 1290 / NCIMB 6125 / NCTC 8237 / S 107 / Type A</strain>
    </source>
</reference>
<dbReference type="SUPFAM" id="SSF55874">
    <property type="entry name" value="ATPase domain of HSP90 chaperone/DNA topoisomerase II/histidine kinase"/>
    <property type="match status" value="1"/>
</dbReference>
<protein>
    <recommendedName>
        <fullName evidence="3">histidine kinase</fullName>
        <ecNumber evidence="3">2.7.13.3</ecNumber>
    </recommendedName>
</protein>
<dbReference type="PANTHER" id="PTHR45453:SF1">
    <property type="entry name" value="PHOSPHATE REGULON SENSOR PROTEIN PHOR"/>
    <property type="match status" value="1"/>
</dbReference>
<dbReference type="eggNOG" id="COG5002">
    <property type="taxonomic scope" value="Bacteria"/>
</dbReference>
<dbReference type="CDD" id="cd00082">
    <property type="entry name" value="HisKA"/>
    <property type="match status" value="1"/>
</dbReference>
<dbReference type="SMART" id="SM00387">
    <property type="entry name" value="HATPase_c"/>
    <property type="match status" value="1"/>
</dbReference>
<dbReference type="PANTHER" id="PTHR45453">
    <property type="entry name" value="PHOSPHATE REGULON SENSOR PROTEIN PHOR"/>
    <property type="match status" value="1"/>
</dbReference>
<evidence type="ECO:0000256" key="6">
    <source>
        <dbReference type="ARBA" id="ARBA00022777"/>
    </source>
</evidence>
<dbReference type="SUPFAM" id="SSF47384">
    <property type="entry name" value="Homodimeric domain of signal transducing histidine kinase"/>
    <property type="match status" value="1"/>
</dbReference>
<comment type="catalytic activity">
    <reaction evidence="1">
        <text>ATP + protein L-histidine = ADP + protein N-phospho-L-histidine.</text>
        <dbReference type="EC" id="2.7.13.3"/>
    </reaction>
</comment>
<dbReference type="HOGENOM" id="CLU_000445_89_6_9"/>
<evidence type="ECO:0000313" key="10">
    <source>
        <dbReference type="EMBL" id="ABG83156.1"/>
    </source>
</evidence>
<dbReference type="Pfam" id="PF00512">
    <property type="entry name" value="HisKA"/>
    <property type="match status" value="1"/>
</dbReference>
<dbReference type="EMBL" id="CP000246">
    <property type="protein sequence ID" value="ABG83156.1"/>
    <property type="molecule type" value="Genomic_DNA"/>
</dbReference>